<evidence type="ECO:0000256" key="1">
    <source>
        <dbReference type="SAM" id="MobiDB-lite"/>
    </source>
</evidence>
<gene>
    <name evidence="3" type="ordered locus">AMIS_50620</name>
</gene>
<dbReference type="Proteomes" id="UP000007882">
    <property type="component" value="Chromosome"/>
</dbReference>
<keyword evidence="4" id="KW-1185">Reference proteome</keyword>
<evidence type="ECO:0000313" key="3">
    <source>
        <dbReference type="EMBL" id="BAL90282.1"/>
    </source>
</evidence>
<dbReference type="PATRIC" id="fig|512565.3.peg.5055"/>
<feature type="domain" description="NAD-dependent epimerase/dehydratase" evidence="2">
    <location>
        <begin position="9"/>
        <end position="248"/>
    </location>
</feature>
<reference evidence="3 4" key="1">
    <citation type="submission" date="2012-02" db="EMBL/GenBank/DDBJ databases">
        <title>Complete genome sequence of Actinoplanes missouriensis 431 (= NBRC 102363).</title>
        <authorList>
            <person name="Ohnishi Y."/>
            <person name="Ishikawa J."/>
            <person name="Sekine M."/>
            <person name="Hosoyama A."/>
            <person name="Harada T."/>
            <person name="Narita H."/>
            <person name="Hata T."/>
            <person name="Konno Y."/>
            <person name="Tutikane K."/>
            <person name="Fujita N."/>
            <person name="Horinouchi S."/>
            <person name="Hayakawa M."/>
        </authorList>
    </citation>
    <scope>NUCLEOTIDE SEQUENCE [LARGE SCALE GENOMIC DNA]</scope>
    <source>
        <strain evidence="4">ATCC 14538 / DSM 43046 / CBS 188.64 / JCM 3121 / NBRC 102363 / NCIMB 12654 / NRRL B-3342 / UNCC 431</strain>
    </source>
</reference>
<dbReference type="InterPro" id="IPR050177">
    <property type="entry name" value="Lipid_A_modif_metabolic_enz"/>
</dbReference>
<evidence type="ECO:0000313" key="4">
    <source>
        <dbReference type="Proteomes" id="UP000007882"/>
    </source>
</evidence>
<evidence type="ECO:0000259" key="2">
    <source>
        <dbReference type="Pfam" id="PF01370"/>
    </source>
</evidence>
<dbReference type="Pfam" id="PF01370">
    <property type="entry name" value="Epimerase"/>
    <property type="match status" value="1"/>
</dbReference>
<dbReference type="InterPro" id="IPR001509">
    <property type="entry name" value="Epimerase_deHydtase"/>
</dbReference>
<accession>I0HB95</accession>
<dbReference type="InterPro" id="IPR036291">
    <property type="entry name" value="NAD(P)-bd_dom_sf"/>
</dbReference>
<sequence length="332" mass="35025">MTAADRPLIVVLGATGFLGSAVTAALARQPVRLRVVARRPVAVPAGGSAIVETRRADLLAPGVLAGAVAGADVVLPFAARIRGASGWRITEDDEPARRTNVDLIDELAGALGPVRGRPPVVVFPGSNTQVGKIGDRPLDGTEPDHPQGVYDRQKHAAELILKQATAAGRLRAVSVRLPPVFGPAAASTADDRGIVSTMARRALAGEPLTMWHDGTVRRDLLFVDDAVRAFRAAIGHADALAGRHYLIGTGQARPLGEVFRSIAASVARRTGRPPVPVRSVPPPAHAEESDFRSVDIDPAAFMKATGWRCTVPIEDALDRTVEALAGRDRDRD</sequence>
<dbReference type="KEGG" id="ams:AMIS_50620"/>
<proteinExistence type="predicted"/>
<dbReference type="EMBL" id="AP012319">
    <property type="protein sequence ID" value="BAL90282.1"/>
    <property type="molecule type" value="Genomic_DNA"/>
</dbReference>
<dbReference type="RefSeq" id="WP_014445171.1">
    <property type="nucleotide sequence ID" value="NC_017093.1"/>
</dbReference>
<dbReference type="HOGENOM" id="CLU_826071_0_0_11"/>
<dbReference type="PANTHER" id="PTHR43245">
    <property type="entry name" value="BIFUNCTIONAL POLYMYXIN RESISTANCE PROTEIN ARNA"/>
    <property type="match status" value="1"/>
</dbReference>
<dbReference type="AlphaFoldDB" id="I0HB95"/>
<dbReference type="CDD" id="cd08946">
    <property type="entry name" value="SDR_e"/>
    <property type="match status" value="1"/>
</dbReference>
<feature type="region of interest" description="Disordered" evidence="1">
    <location>
        <begin position="270"/>
        <end position="289"/>
    </location>
</feature>
<feature type="compositionally biased region" description="Pro residues" evidence="1">
    <location>
        <begin position="273"/>
        <end position="284"/>
    </location>
</feature>
<dbReference type="Gene3D" id="3.40.50.720">
    <property type="entry name" value="NAD(P)-binding Rossmann-like Domain"/>
    <property type="match status" value="1"/>
</dbReference>
<name>I0HB95_ACTM4</name>
<dbReference type="SUPFAM" id="SSF51735">
    <property type="entry name" value="NAD(P)-binding Rossmann-fold domains"/>
    <property type="match status" value="1"/>
</dbReference>
<dbReference type="STRING" id="512565.AMIS_50620"/>
<organism evidence="3 4">
    <name type="scientific">Actinoplanes missouriensis (strain ATCC 14538 / DSM 43046 / CBS 188.64 / JCM 3121 / NBRC 102363 / NCIMB 12654 / NRRL B-3342 / UNCC 431)</name>
    <dbReference type="NCBI Taxonomy" id="512565"/>
    <lineage>
        <taxon>Bacteria</taxon>
        <taxon>Bacillati</taxon>
        <taxon>Actinomycetota</taxon>
        <taxon>Actinomycetes</taxon>
        <taxon>Micromonosporales</taxon>
        <taxon>Micromonosporaceae</taxon>
        <taxon>Actinoplanes</taxon>
    </lineage>
</organism>
<dbReference type="eggNOG" id="COG0451">
    <property type="taxonomic scope" value="Bacteria"/>
</dbReference>
<dbReference type="OrthoDB" id="3288614at2"/>
<protein>
    <submittedName>
        <fullName evidence="3">Putative NAD-dependent epimerase/dehydratase</fullName>
    </submittedName>
</protein>